<feature type="compositionally biased region" description="Basic and acidic residues" evidence="1">
    <location>
        <begin position="292"/>
        <end position="301"/>
    </location>
</feature>
<keyword evidence="3" id="KW-1185">Reference proteome</keyword>
<feature type="region of interest" description="Disordered" evidence="1">
    <location>
        <begin position="252"/>
        <end position="332"/>
    </location>
</feature>
<evidence type="ECO:0000256" key="1">
    <source>
        <dbReference type="SAM" id="MobiDB-lite"/>
    </source>
</evidence>
<gene>
    <name evidence="2" type="ORF">SPIL2461_LOCUS4663</name>
</gene>
<organism evidence="2 3">
    <name type="scientific">Symbiodinium pilosum</name>
    <name type="common">Dinoflagellate</name>
    <dbReference type="NCBI Taxonomy" id="2952"/>
    <lineage>
        <taxon>Eukaryota</taxon>
        <taxon>Sar</taxon>
        <taxon>Alveolata</taxon>
        <taxon>Dinophyceae</taxon>
        <taxon>Suessiales</taxon>
        <taxon>Symbiodiniaceae</taxon>
        <taxon>Symbiodinium</taxon>
    </lineage>
</organism>
<feature type="region of interest" description="Disordered" evidence="1">
    <location>
        <begin position="534"/>
        <end position="575"/>
    </location>
</feature>
<name>A0A812LM63_SYMPI</name>
<evidence type="ECO:0000313" key="3">
    <source>
        <dbReference type="Proteomes" id="UP000649617"/>
    </source>
</evidence>
<sequence>MSSESTISSLHALAELRVWAESLLPVSCSAPSSCRLSRRTFRRADIRSALFIFIIGCFGSKFPGKPRFRHSSLVESGLCLRRFEQAEARSAQRAGEVKGELRAAEALNQTNATHLKGLEVQLMTAREALAEAEADRSTKTSWSKRLGHELADARAGEQEAWQMQAQQAHELREARRRLDQLVGGGTSMPGGQLAQCKRRLLDLEQACSRKEAEVAEERRARERCHTEAVRASEKLRAARAQGAQLKERLRTLEESELRYPSRFPPQKSPALQPKPQVSTRRPSRSFSVPAEGRLRDGRRADSQPMPSNWAQETLQTPEQPEHQPSTSSADDVQVMKNFVKSEEARLRALSTAQGSAESTASPPPHKEVPRGLDSGYRLSWEEAPRAAIPLKASEPPAQLPEEDLSLAALLSMQPPTADKQAVGGDYERVSAAKIPTARREQAVRVAEILEEACSDSTYKDYGIKELAQGGGGKVLSGPGIDTNEAGVLQGGGKWPKRIGGLCRSLVEEEDLSTRWPEGSLGRYCEKDCLENIGGTPLSKTRPKKRPPAEAAPKTTSKPHEAAKPTGLEELPPPPHQHKVVTAENISDVITQGKFHKFVLVLFFDASERSAHAVAIWEYAARLLKKAKLKDLRKAVLARYDSSSGDTWGYKFQGPLPRGLLYR</sequence>
<comment type="caution">
    <text evidence="2">The sequence shown here is derived from an EMBL/GenBank/DDBJ whole genome shotgun (WGS) entry which is preliminary data.</text>
</comment>
<protein>
    <submittedName>
        <fullName evidence="2">Uncharacterized protein</fullName>
    </submittedName>
</protein>
<dbReference type="Proteomes" id="UP000649617">
    <property type="component" value="Unassembled WGS sequence"/>
</dbReference>
<accession>A0A812LM63</accession>
<feature type="compositionally biased region" description="Polar residues" evidence="1">
    <location>
        <begin position="275"/>
        <end position="286"/>
    </location>
</feature>
<reference evidence="2" key="1">
    <citation type="submission" date="2021-02" db="EMBL/GenBank/DDBJ databases">
        <authorList>
            <person name="Dougan E. K."/>
            <person name="Rhodes N."/>
            <person name="Thang M."/>
            <person name="Chan C."/>
        </authorList>
    </citation>
    <scope>NUCLEOTIDE SEQUENCE</scope>
</reference>
<feature type="compositionally biased region" description="Polar residues" evidence="1">
    <location>
        <begin position="304"/>
        <end position="330"/>
    </location>
</feature>
<feature type="compositionally biased region" description="Polar residues" evidence="1">
    <location>
        <begin position="350"/>
        <end position="360"/>
    </location>
</feature>
<proteinExistence type="predicted"/>
<dbReference type="AlphaFoldDB" id="A0A812LM63"/>
<dbReference type="EMBL" id="CAJNIZ010006280">
    <property type="protein sequence ID" value="CAE7248609.1"/>
    <property type="molecule type" value="Genomic_DNA"/>
</dbReference>
<dbReference type="OrthoDB" id="436786at2759"/>
<evidence type="ECO:0000313" key="2">
    <source>
        <dbReference type="EMBL" id="CAE7248609.1"/>
    </source>
</evidence>
<feature type="region of interest" description="Disordered" evidence="1">
    <location>
        <begin position="348"/>
        <end position="371"/>
    </location>
</feature>